<dbReference type="InterPro" id="IPR013525">
    <property type="entry name" value="ABC2_TM"/>
</dbReference>
<feature type="transmembrane region" description="Helical" evidence="6">
    <location>
        <begin position="252"/>
        <end position="273"/>
    </location>
</feature>
<sequence length="397" mass="45003">MRRIKSRIYIDSQAYMKSLLWEWKYIFRDKAVLFSFLGVSLIVPFLYTFVYSHETLEKLPIGVVDNDNSGNSRQLLRMMDGSSQVTIFQSYPDLVEARQSFERQEIRGVVVIPDNFSQLLQRREQPFISVYADASYLLYYKQILTAVKTSAAYLNVGIQIKKESAQGKLPTQARNDSVAVSAKTVSLYNPSSGYATFLIPVVLVIIFQTCILTSIGILGGTMREGKKLRKLYPHSDNFLGTLPIVMGKATTYLVLGLAILLVMLGVVMPVFNIPMRNNLLTVVVFMIPFLLSLVYLGIFLLNFFKHREDAIMLIMYTSIPALLITGISWPTTSIPDWIQVISYLVPSTIGAKGFVSLTQMGASAQTIQFYWVGMWLVCLFYLLLAVLSMKRMYLREK</sequence>
<evidence type="ECO:0000313" key="8">
    <source>
        <dbReference type="EMBL" id="ATA92181.1"/>
    </source>
</evidence>
<protein>
    <submittedName>
        <fullName evidence="8">ABC transporter permease</fullName>
    </submittedName>
</protein>
<feature type="transmembrane region" description="Helical" evidence="6">
    <location>
        <begin position="310"/>
        <end position="329"/>
    </location>
</feature>
<feature type="transmembrane region" description="Helical" evidence="6">
    <location>
        <begin position="31"/>
        <end position="50"/>
    </location>
</feature>
<dbReference type="GO" id="GO:0005886">
    <property type="term" value="C:plasma membrane"/>
    <property type="evidence" value="ECO:0007669"/>
    <property type="project" value="UniProtKB-SubCell"/>
</dbReference>
<evidence type="ECO:0000256" key="6">
    <source>
        <dbReference type="SAM" id="Phobius"/>
    </source>
</evidence>
<dbReference type="PANTHER" id="PTHR30294:SF46">
    <property type="entry name" value="ABC TRANSPORTER PERMEASE"/>
    <property type="match status" value="1"/>
</dbReference>
<feature type="domain" description="ABC-2 type transporter transmembrane" evidence="7">
    <location>
        <begin position="30"/>
        <end position="387"/>
    </location>
</feature>
<keyword evidence="3 6" id="KW-0812">Transmembrane</keyword>
<evidence type="ECO:0000256" key="4">
    <source>
        <dbReference type="ARBA" id="ARBA00022989"/>
    </source>
</evidence>
<feature type="transmembrane region" description="Helical" evidence="6">
    <location>
        <begin position="369"/>
        <end position="387"/>
    </location>
</feature>
<feature type="transmembrane region" description="Helical" evidence="6">
    <location>
        <begin position="279"/>
        <end position="303"/>
    </location>
</feature>
<evidence type="ECO:0000256" key="1">
    <source>
        <dbReference type="ARBA" id="ARBA00004651"/>
    </source>
</evidence>
<dbReference type="Pfam" id="PF12698">
    <property type="entry name" value="ABC2_membrane_3"/>
    <property type="match status" value="1"/>
</dbReference>
<evidence type="ECO:0000256" key="3">
    <source>
        <dbReference type="ARBA" id="ARBA00022692"/>
    </source>
</evidence>
<dbReference type="GO" id="GO:0140359">
    <property type="term" value="F:ABC-type transporter activity"/>
    <property type="evidence" value="ECO:0007669"/>
    <property type="project" value="InterPro"/>
</dbReference>
<organism evidence="8 9">
    <name type="scientific">Capnocytophaga canimorsus</name>
    <dbReference type="NCBI Taxonomy" id="28188"/>
    <lineage>
        <taxon>Bacteria</taxon>
        <taxon>Pseudomonadati</taxon>
        <taxon>Bacteroidota</taxon>
        <taxon>Flavobacteriia</taxon>
        <taxon>Flavobacteriales</taxon>
        <taxon>Flavobacteriaceae</taxon>
        <taxon>Capnocytophaga</taxon>
    </lineage>
</organism>
<dbReference type="RefSeq" id="WP_095917500.1">
    <property type="nucleotide sequence ID" value="NZ_CP022388.1"/>
</dbReference>
<evidence type="ECO:0000313" key="9">
    <source>
        <dbReference type="Proteomes" id="UP000243136"/>
    </source>
</evidence>
<reference evidence="9" key="1">
    <citation type="submission" date="2017-06" db="EMBL/GenBank/DDBJ databases">
        <title>Capnocytophaga spp. assemblies.</title>
        <authorList>
            <person name="Gulvik C.A."/>
        </authorList>
    </citation>
    <scope>NUCLEOTIDE SEQUENCE [LARGE SCALE GENOMIC DNA]</scope>
    <source>
        <strain evidence="9">H5594</strain>
    </source>
</reference>
<feature type="transmembrane region" description="Helical" evidence="6">
    <location>
        <begin position="197"/>
        <end position="220"/>
    </location>
</feature>
<dbReference type="Proteomes" id="UP000243136">
    <property type="component" value="Chromosome"/>
</dbReference>
<accession>A0A250G4P8</accession>
<evidence type="ECO:0000256" key="5">
    <source>
        <dbReference type="ARBA" id="ARBA00023136"/>
    </source>
</evidence>
<dbReference type="Gene3D" id="3.40.1710.10">
    <property type="entry name" value="abc type-2 transporter like domain"/>
    <property type="match status" value="1"/>
</dbReference>
<name>A0A250G4P8_9FLAO</name>
<dbReference type="PANTHER" id="PTHR30294">
    <property type="entry name" value="MEMBRANE COMPONENT OF ABC TRANSPORTER YHHJ-RELATED"/>
    <property type="match status" value="1"/>
</dbReference>
<evidence type="ECO:0000256" key="2">
    <source>
        <dbReference type="ARBA" id="ARBA00022475"/>
    </source>
</evidence>
<keyword evidence="4 6" id="KW-1133">Transmembrane helix</keyword>
<comment type="subcellular location">
    <subcellularLocation>
        <location evidence="1">Cell membrane</location>
        <topology evidence="1">Multi-pass membrane protein</topology>
    </subcellularLocation>
</comment>
<dbReference type="InterPro" id="IPR051449">
    <property type="entry name" value="ABC-2_transporter_component"/>
</dbReference>
<proteinExistence type="predicted"/>
<dbReference type="AlphaFoldDB" id="A0A250G4P8"/>
<dbReference type="EMBL" id="CP022388">
    <property type="protein sequence ID" value="ATA92181.1"/>
    <property type="molecule type" value="Genomic_DNA"/>
</dbReference>
<keyword evidence="5 6" id="KW-0472">Membrane</keyword>
<gene>
    <name evidence="8" type="ORF">CGC56_08455</name>
</gene>
<evidence type="ECO:0000259" key="7">
    <source>
        <dbReference type="Pfam" id="PF12698"/>
    </source>
</evidence>
<keyword evidence="2" id="KW-1003">Cell membrane</keyword>